<dbReference type="GO" id="GO:0003700">
    <property type="term" value="F:DNA-binding transcription factor activity"/>
    <property type="evidence" value="ECO:0007669"/>
    <property type="project" value="InterPro"/>
</dbReference>
<dbReference type="Proteomes" id="UP001198010">
    <property type="component" value="Unassembled WGS sequence"/>
</dbReference>
<dbReference type="GO" id="GO:0043565">
    <property type="term" value="F:sequence-specific DNA binding"/>
    <property type="evidence" value="ECO:0007669"/>
    <property type="project" value="InterPro"/>
</dbReference>
<dbReference type="InterPro" id="IPR009057">
    <property type="entry name" value="Homeodomain-like_sf"/>
</dbReference>
<accession>A0AB35HC92</accession>
<proteinExistence type="predicted"/>
<keyword evidence="1" id="KW-0805">Transcription regulation</keyword>
<evidence type="ECO:0000256" key="2">
    <source>
        <dbReference type="ARBA" id="ARBA00023163"/>
    </source>
</evidence>
<sequence>MADTPYFNRLFKRKTEMTPLAYRRNG</sequence>
<dbReference type="InterPro" id="IPR018060">
    <property type="entry name" value="HTH_AraC"/>
</dbReference>
<gene>
    <name evidence="4" type="ORF">LJD63_09950</name>
</gene>
<dbReference type="EMBL" id="JAJDLA010000082">
    <property type="protein sequence ID" value="MCB8606572.1"/>
    <property type="molecule type" value="Genomic_DNA"/>
</dbReference>
<evidence type="ECO:0000313" key="5">
    <source>
        <dbReference type="Proteomes" id="UP001198010"/>
    </source>
</evidence>
<evidence type="ECO:0000259" key="3">
    <source>
        <dbReference type="PROSITE" id="PS01124"/>
    </source>
</evidence>
<organism evidence="4 5">
    <name type="scientific">Veillonella nakazawae</name>
    <dbReference type="NCBI Taxonomy" id="2682456"/>
    <lineage>
        <taxon>Bacteria</taxon>
        <taxon>Bacillati</taxon>
        <taxon>Bacillota</taxon>
        <taxon>Negativicutes</taxon>
        <taxon>Veillonellales</taxon>
        <taxon>Veillonellaceae</taxon>
        <taxon>Veillonella</taxon>
    </lineage>
</organism>
<reference evidence="4" key="1">
    <citation type="submission" date="2021-10" db="EMBL/GenBank/DDBJ databases">
        <title>Collection of gut derived symbiotic bacterial strains cultured from healthy donors.</title>
        <authorList>
            <person name="Lin H."/>
            <person name="Littmann E."/>
            <person name="Kohout C."/>
            <person name="Pamer E.G."/>
        </authorList>
    </citation>
    <scope>NUCLEOTIDE SEQUENCE</scope>
    <source>
        <strain evidence="4">DFI.4.35</strain>
    </source>
</reference>
<protein>
    <recommendedName>
        <fullName evidence="3">HTH araC/xylS-type domain-containing protein</fullName>
    </recommendedName>
</protein>
<dbReference type="SUPFAM" id="SSF46689">
    <property type="entry name" value="Homeodomain-like"/>
    <property type="match status" value="1"/>
</dbReference>
<comment type="caution">
    <text evidence="4">The sequence shown here is derived from an EMBL/GenBank/DDBJ whole genome shotgun (WGS) entry which is preliminary data.</text>
</comment>
<name>A0AB35HC92_9FIRM</name>
<evidence type="ECO:0000256" key="1">
    <source>
        <dbReference type="ARBA" id="ARBA00023015"/>
    </source>
</evidence>
<evidence type="ECO:0000313" key="4">
    <source>
        <dbReference type="EMBL" id="MCB8606572.1"/>
    </source>
</evidence>
<keyword evidence="2" id="KW-0804">Transcription</keyword>
<dbReference type="Gene3D" id="1.10.10.60">
    <property type="entry name" value="Homeodomain-like"/>
    <property type="match status" value="1"/>
</dbReference>
<dbReference type="AlphaFoldDB" id="A0AB35HC92"/>
<dbReference type="PROSITE" id="PS01124">
    <property type="entry name" value="HTH_ARAC_FAMILY_2"/>
    <property type="match status" value="1"/>
</dbReference>
<dbReference type="Pfam" id="PF00165">
    <property type="entry name" value="HTH_AraC"/>
    <property type="match status" value="1"/>
</dbReference>
<feature type="domain" description="HTH araC/xylS-type" evidence="3">
    <location>
        <begin position="1"/>
        <end position="25"/>
    </location>
</feature>
<dbReference type="RefSeq" id="WP_227283858.1">
    <property type="nucleotide sequence ID" value="NZ_JAJDLA010000082.1"/>
</dbReference>